<evidence type="ECO:0000313" key="9">
    <source>
        <dbReference type="Proteomes" id="UP000706039"/>
    </source>
</evidence>
<reference evidence="8 9" key="1">
    <citation type="submission" date="2021-08" db="EMBL/GenBank/DDBJ databases">
        <authorList>
            <person name="Tuo L."/>
        </authorList>
    </citation>
    <scope>NUCLEOTIDE SEQUENCE [LARGE SCALE GENOMIC DNA]</scope>
    <source>
        <strain evidence="8 9">JCM 31229</strain>
    </source>
</reference>
<dbReference type="PANTHER" id="PTHR43065">
    <property type="entry name" value="SENSOR HISTIDINE KINASE"/>
    <property type="match status" value="1"/>
</dbReference>
<keyword evidence="5" id="KW-0812">Transmembrane</keyword>
<dbReference type="SUPFAM" id="SSF52172">
    <property type="entry name" value="CheY-like"/>
    <property type="match status" value="1"/>
</dbReference>
<dbReference type="Proteomes" id="UP000706039">
    <property type="component" value="Unassembled WGS sequence"/>
</dbReference>
<evidence type="ECO:0000259" key="7">
    <source>
        <dbReference type="PROSITE" id="PS50110"/>
    </source>
</evidence>
<feature type="transmembrane region" description="Helical" evidence="5">
    <location>
        <begin position="22"/>
        <end position="44"/>
    </location>
</feature>
<dbReference type="SMART" id="SM00388">
    <property type="entry name" value="HisKA"/>
    <property type="match status" value="1"/>
</dbReference>
<dbReference type="CDD" id="cd00082">
    <property type="entry name" value="HisKA"/>
    <property type="match status" value="1"/>
</dbReference>
<evidence type="ECO:0000256" key="5">
    <source>
        <dbReference type="SAM" id="Phobius"/>
    </source>
</evidence>
<dbReference type="InterPro" id="IPR003661">
    <property type="entry name" value="HisK_dim/P_dom"/>
</dbReference>
<dbReference type="InterPro" id="IPR036097">
    <property type="entry name" value="HisK_dim/P_sf"/>
</dbReference>
<feature type="domain" description="Response regulatory" evidence="7">
    <location>
        <begin position="540"/>
        <end position="652"/>
    </location>
</feature>
<gene>
    <name evidence="8" type="ORF">K7G82_26780</name>
</gene>
<dbReference type="EMBL" id="JAINVV010000014">
    <property type="protein sequence ID" value="MBY8825935.1"/>
    <property type="molecule type" value="Genomic_DNA"/>
</dbReference>
<evidence type="ECO:0000256" key="1">
    <source>
        <dbReference type="ARBA" id="ARBA00000085"/>
    </source>
</evidence>
<dbReference type="PROSITE" id="PS50109">
    <property type="entry name" value="HIS_KIN"/>
    <property type="match status" value="1"/>
</dbReference>
<dbReference type="Pfam" id="PF02518">
    <property type="entry name" value="HATPase_c"/>
    <property type="match status" value="1"/>
</dbReference>
<dbReference type="Gene3D" id="1.10.287.130">
    <property type="match status" value="1"/>
</dbReference>
<dbReference type="SMART" id="SM00448">
    <property type="entry name" value="REC"/>
    <property type="match status" value="1"/>
</dbReference>
<evidence type="ECO:0000256" key="4">
    <source>
        <dbReference type="PROSITE-ProRule" id="PRU00169"/>
    </source>
</evidence>
<dbReference type="SUPFAM" id="SSF55874">
    <property type="entry name" value="ATPase domain of HSP90 chaperone/DNA topoisomerase II/histidine kinase"/>
    <property type="match status" value="1"/>
</dbReference>
<evidence type="ECO:0000259" key="6">
    <source>
        <dbReference type="PROSITE" id="PS50109"/>
    </source>
</evidence>
<organism evidence="8 9">
    <name type="scientific">Sphingomonas colocasiae</name>
    <dbReference type="NCBI Taxonomy" id="1848973"/>
    <lineage>
        <taxon>Bacteria</taxon>
        <taxon>Pseudomonadati</taxon>
        <taxon>Pseudomonadota</taxon>
        <taxon>Alphaproteobacteria</taxon>
        <taxon>Sphingomonadales</taxon>
        <taxon>Sphingomonadaceae</taxon>
        <taxon>Sphingomonas</taxon>
    </lineage>
</organism>
<accession>A0ABS7PX47</accession>
<dbReference type="InterPro" id="IPR001789">
    <property type="entry name" value="Sig_transdc_resp-reg_receiver"/>
</dbReference>
<dbReference type="SMART" id="SM00387">
    <property type="entry name" value="HATPase_c"/>
    <property type="match status" value="1"/>
</dbReference>
<dbReference type="Pfam" id="PF00072">
    <property type="entry name" value="Response_reg"/>
    <property type="match status" value="1"/>
</dbReference>
<evidence type="ECO:0000256" key="3">
    <source>
        <dbReference type="ARBA" id="ARBA00022553"/>
    </source>
</evidence>
<dbReference type="PROSITE" id="PS50110">
    <property type="entry name" value="RESPONSE_REGULATORY"/>
    <property type="match status" value="1"/>
</dbReference>
<evidence type="ECO:0000256" key="2">
    <source>
        <dbReference type="ARBA" id="ARBA00012438"/>
    </source>
</evidence>
<dbReference type="SUPFAM" id="SSF47384">
    <property type="entry name" value="Homodimeric domain of signal transducing histidine kinase"/>
    <property type="match status" value="1"/>
</dbReference>
<protein>
    <recommendedName>
        <fullName evidence="2">histidine kinase</fullName>
        <ecNumber evidence="2">2.7.13.3</ecNumber>
    </recommendedName>
</protein>
<keyword evidence="9" id="KW-1185">Reference proteome</keyword>
<dbReference type="InterPro" id="IPR011006">
    <property type="entry name" value="CheY-like_superfamily"/>
</dbReference>
<evidence type="ECO:0000313" key="8">
    <source>
        <dbReference type="EMBL" id="MBY8825935.1"/>
    </source>
</evidence>
<dbReference type="Pfam" id="PF00512">
    <property type="entry name" value="HisKA"/>
    <property type="match status" value="1"/>
</dbReference>
<name>A0ABS7PX47_9SPHN</name>
<keyword evidence="5" id="KW-1133">Transmembrane helix</keyword>
<dbReference type="PANTHER" id="PTHR43065:SF42">
    <property type="entry name" value="TWO-COMPONENT SENSOR PPRA"/>
    <property type="match status" value="1"/>
</dbReference>
<dbReference type="InterPro" id="IPR004358">
    <property type="entry name" value="Sig_transdc_His_kin-like_C"/>
</dbReference>
<sequence length="665" mass="71638">MAAAEDFEPGNEDAPRSGWQRWLGWIAAAIVVASLAGLVVMLGISSTQRDTALAQQEHSFEVMIAVRGIEGQMTNAEAVLGRAVIASDKRIARQFYDEWRRTGVMIERLARLARDNPDQAALVKALRSLYRTRSEELEAAALHLNYDQKVQALSAYFAAGKTDSIARTKAIFREIVRNEEALLATRAGDAQGFLQQANRLAATLAVLGLLLVAALIALGWITIEVIGQRRRARRRADAESLRAEVLEAAVAERTAELRLANQHLLTEAAERAQAEAQLRQIQKMEAVGQLTGGIAHDFNNMLAVVVGGLELAKRKLHNHAADAERHIDNAMEGANRAAALTRRLLAFARAEPLLPQAVSPDTLVTGMTDLMDRTLGERIQLAFETVPGLWPIWVDRHQLENAILNLAVNARDAMEHGGRLTIRTSNAVLAADEVGESPPGDYVRIDVSDTGAGMTPEILDRVFEPFFTTKPVGKGTGLGLSQIFGFVRQSGGEVAIASTPGAGTTVSLYLPRHHVYGTDLPETEETPTVADSQPLANDHVALIVEDDPRVLIATAGALEELGFETLRATGGEEAILRLASDPRIDIIVTDVVMPGMTGPELIAEIAPLYPEIAVLFVTGYADVEDAAAFRGHAVLRKPYTIGALKAAVEAALSGSRPAPEAEAAE</sequence>
<feature type="domain" description="Histidine kinase" evidence="6">
    <location>
        <begin position="293"/>
        <end position="514"/>
    </location>
</feature>
<comment type="catalytic activity">
    <reaction evidence="1">
        <text>ATP + protein L-histidine = ADP + protein N-phospho-L-histidine.</text>
        <dbReference type="EC" id="2.7.13.3"/>
    </reaction>
</comment>
<keyword evidence="5" id="KW-0472">Membrane</keyword>
<keyword evidence="3 4" id="KW-0597">Phosphoprotein</keyword>
<proteinExistence type="predicted"/>
<dbReference type="RefSeq" id="WP_222993115.1">
    <property type="nucleotide sequence ID" value="NZ_JAINVV010000014.1"/>
</dbReference>
<dbReference type="Gene3D" id="3.30.565.10">
    <property type="entry name" value="Histidine kinase-like ATPase, C-terminal domain"/>
    <property type="match status" value="1"/>
</dbReference>
<dbReference type="EC" id="2.7.13.3" evidence="2"/>
<dbReference type="Gene3D" id="3.40.50.2300">
    <property type="match status" value="1"/>
</dbReference>
<dbReference type="InterPro" id="IPR003594">
    <property type="entry name" value="HATPase_dom"/>
</dbReference>
<dbReference type="InterPro" id="IPR005467">
    <property type="entry name" value="His_kinase_dom"/>
</dbReference>
<dbReference type="PRINTS" id="PR00344">
    <property type="entry name" value="BCTRLSENSOR"/>
</dbReference>
<feature type="transmembrane region" description="Helical" evidence="5">
    <location>
        <begin position="200"/>
        <end position="223"/>
    </location>
</feature>
<feature type="modified residue" description="4-aspartylphosphate" evidence="4">
    <location>
        <position position="590"/>
    </location>
</feature>
<dbReference type="InterPro" id="IPR036890">
    <property type="entry name" value="HATPase_C_sf"/>
</dbReference>
<comment type="caution">
    <text evidence="8">The sequence shown here is derived from an EMBL/GenBank/DDBJ whole genome shotgun (WGS) entry which is preliminary data.</text>
</comment>